<gene>
    <name evidence="2" type="ORF">U0035_08120</name>
</gene>
<organism evidence="2 3">
    <name type="scientific">Niabella yanshanensis</name>
    <dbReference type="NCBI Taxonomy" id="577386"/>
    <lineage>
        <taxon>Bacteria</taxon>
        <taxon>Pseudomonadati</taxon>
        <taxon>Bacteroidota</taxon>
        <taxon>Chitinophagia</taxon>
        <taxon>Chitinophagales</taxon>
        <taxon>Chitinophagaceae</taxon>
        <taxon>Niabella</taxon>
    </lineage>
</organism>
<evidence type="ECO:0000313" key="2">
    <source>
        <dbReference type="EMBL" id="WQD40109.1"/>
    </source>
</evidence>
<reference evidence="2 3" key="1">
    <citation type="submission" date="2023-12" db="EMBL/GenBank/DDBJ databases">
        <title>Genome sequencing and assembly of bacterial species from a model synthetic community.</title>
        <authorList>
            <person name="Hogle S.L."/>
        </authorList>
    </citation>
    <scope>NUCLEOTIDE SEQUENCE [LARGE SCALE GENOMIC DNA]</scope>
    <source>
        <strain evidence="2 3">HAMBI_3031</strain>
    </source>
</reference>
<accession>A0ABZ0WBY9</accession>
<dbReference type="Pfam" id="PF05016">
    <property type="entry name" value="ParE_toxin"/>
    <property type="match status" value="1"/>
</dbReference>
<keyword evidence="3" id="KW-1185">Reference proteome</keyword>
<sequence length="99" mass="12053">MQKRKIKWDKKAFLYFKEAIRYIRQNSSQNADKIKQEILKKIEDLSFRPEVHAPDKYKINNSGCYRAFELYRYRIAYLVSATEIIIVRFRHTSQEPQSY</sequence>
<dbReference type="InterPro" id="IPR007712">
    <property type="entry name" value="RelE/ParE_toxin"/>
</dbReference>
<protein>
    <submittedName>
        <fullName evidence="2">Type II toxin-antitoxin system RelE/ParE family toxin</fullName>
    </submittedName>
</protein>
<dbReference type="Gene3D" id="3.30.2310.20">
    <property type="entry name" value="RelE-like"/>
    <property type="match status" value="1"/>
</dbReference>
<name>A0ABZ0WBY9_9BACT</name>
<dbReference type="InterPro" id="IPR035093">
    <property type="entry name" value="RelE/ParE_toxin_dom_sf"/>
</dbReference>
<dbReference type="Proteomes" id="UP001325680">
    <property type="component" value="Chromosome"/>
</dbReference>
<dbReference type="RefSeq" id="WP_114789496.1">
    <property type="nucleotide sequence ID" value="NZ_CP139960.1"/>
</dbReference>
<dbReference type="EMBL" id="CP139960">
    <property type="protein sequence ID" value="WQD40109.1"/>
    <property type="molecule type" value="Genomic_DNA"/>
</dbReference>
<evidence type="ECO:0000256" key="1">
    <source>
        <dbReference type="ARBA" id="ARBA00022649"/>
    </source>
</evidence>
<keyword evidence="1" id="KW-1277">Toxin-antitoxin system</keyword>
<dbReference type="SUPFAM" id="SSF143011">
    <property type="entry name" value="RelE-like"/>
    <property type="match status" value="1"/>
</dbReference>
<proteinExistence type="predicted"/>
<evidence type="ECO:0000313" key="3">
    <source>
        <dbReference type="Proteomes" id="UP001325680"/>
    </source>
</evidence>